<name>A0A4U5UWI8_COLLU</name>
<accession>A0A4U5UWI8</accession>
<proteinExistence type="predicted"/>
<gene>
    <name evidence="3" type="ORF">D9C73_014301</name>
</gene>
<feature type="signal peptide" evidence="2">
    <location>
        <begin position="1"/>
        <end position="18"/>
    </location>
</feature>
<dbReference type="EMBL" id="CM014089">
    <property type="protein sequence ID" value="TKS79469.1"/>
    <property type="molecule type" value="Genomic_DNA"/>
</dbReference>
<reference evidence="3 4" key="1">
    <citation type="submission" date="2019-01" db="EMBL/GenBank/DDBJ databases">
        <title>Genome Assembly of Collichthys lucidus.</title>
        <authorList>
            <person name="Cai M."/>
            <person name="Xiao S."/>
        </authorList>
    </citation>
    <scope>NUCLEOTIDE SEQUENCE [LARGE SCALE GENOMIC DNA]</scope>
    <source>
        <strain evidence="3">JT15FE1705JMU</strain>
        <tissue evidence="3">Muscle</tissue>
    </source>
</reference>
<feature type="transmembrane region" description="Helical" evidence="1">
    <location>
        <begin position="104"/>
        <end position="123"/>
    </location>
</feature>
<keyword evidence="1" id="KW-0812">Transmembrane</keyword>
<evidence type="ECO:0000256" key="1">
    <source>
        <dbReference type="SAM" id="Phobius"/>
    </source>
</evidence>
<keyword evidence="2" id="KW-0732">Signal</keyword>
<evidence type="ECO:0000256" key="2">
    <source>
        <dbReference type="SAM" id="SignalP"/>
    </source>
</evidence>
<keyword evidence="1" id="KW-0472">Membrane</keyword>
<evidence type="ECO:0000313" key="4">
    <source>
        <dbReference type="Proteomes" id="UP000298787"/>
    </source>
</evidence>
<protein>
    <submittedName>
        <fullName evidence="3">Uncharacterized protein</fullName>
    </submittedName>
</protein>
<dbReference type="Proteomes" id="UP000298787">
    <property type="component" value="Chromosome 12"/>
</dbReference>
<feature type="transmembrane region" description="Helical" evidence="1">
    <location>
        <begin position="129"/>
        <end position="153"/>
    </location>
</feature>
<organism evidence="3 4">
    <name type="scientific">Collichthys lucidus</name>
    <name type="common">Big head croaker</name>
    <name type="synonym">Sciaena lucida</name>
    <dbReference type="NCBI Taxonomy" id="240159"/>
    <lineage>
        <taxon>Eukaryota</taxon>
        <taxon>Metazoa</taxon>
        <taxon>Chordata</taxon>
        <taxon>Craniata</taxon>
        <taxon>Vertebrata</taxon>
        <taxon>Euteleostomi</taxon>
        <taxon>Actinopterygii</taxon>
        <taxon>Neopterygii</taxon>
        <taxon>Teleostei</taxon>
        <taxon>Neoteleostei</taxon>
        <taxon>Acanthomorphata</taxon>
        <taxon>Eupercaria</taxon>
        <taxon>Sciaenidae</taxon>
        <taxon>Collichthys</taxon>
    </lineage>
</organism>
<sequence>MGAVALLFAVFLLDSCETKVGCELFLKNLKSLKENTADVTSVNLISLGRGLQQAMKQCKFHDGALRLIQTAVPAAVVAVLASIVILLAIIFTSHMNWTGTGIRLAVIGTVTVICSSLIIKCIKQPRHRVITYVTATGVPAVILIILIISGGLFKHRQRGTEEAIAAMHTCCLVTVDFSTCFVSDDD</sequence>
<feature type="transmembrane region" description="Helical" evidence="1">
    <location>
        <begin position="71"/>
        <end position="92"/>
    </location>
</feature>
<keyword evidence="4" id="KW-1185">Reference proteome</keyword>
<dbReference type="AlphaFoldDB" id="A0A4U5UWI8"/>
<evidence type="ECO:0000313" key="3">
    <source>
        <dbReference type="EMBL" id="TKS79469.1"/>
    </source>
</evidence>
<feature type="chain" id="PRO_5020261279" evidence="2">
    <location>
        <begin position="19"/>
        <end position="186"/>
    </location>
</feature>
<keyword evidence="1" id="KW-1133">Transmembrane helix</keyword>